<feature type="binding site" evidence="6">
    <location>
        <begin position="11"/>
        <end position="13"/>
    </location>
    <ligand>
        <name>ATP</name>
        <dbReference type="ChEBI" id="CHEBI:30616"/>
    </ligand>
</feature>
<comment type="subunit">
    <text evidence="6">Forms polymers.</text>
</comment>
<dbReference type="STRING" id="638301.HMPREF0444_0942"/>
<evidence type="ECO:0000313" key="8">
    <source>
        <dbReference type="Proteomes" id="UP000005926"/>
    </source>
</evidence>
<feature type="binding site" evidence="6">
    <location>
        <begin position="203"/>
        <end position="206"/>
    </location>
    <ligand>
        <name>ATP</name>
        <dbReference type="ChEBI" id="CHEBI:30616"/>
    </ligand>
</feature>
<dbReference type="GO" id="GO:0005524">
    <property type="term" value="F:ATP binding"/>
    <property type="evidence" value="ECO:0007669"/>
    <property type="project" value="UniProtKB-KW"/>
</dbReference>
<dbReference type="NCBIfam" id="TIGR00904">
    <property type="entry name" value="mreB"/>
    <property type="match status" value="1"/>
</dbReference>
<keyword evidence="8" id="KW-1185">Reference proteome</keyword>
<evidence type="ECO:0000256" key="5">
    <source>
        <dbReference type="ARBA" id="ARBA00023458"/>
    </source>
</evidence>
<evidence type="ECO:0000256" key="6">
    <source>
        <dbReference type="HAMAP-Rule" id="MF_02207"/>
    </source>
</evidence>
<sequence>MLRDIGIDLGTANILVFLKDRGIILNEPSLVALDERTGEVIAVGERAYQMVGRTPKEINVHHPLKGGVIADIAVTEQLLELFMQKLNLNSWFSKPDILICTPTNITTVEQKAIIQAAIKCGGRNIYLEEEPKVAAVGVGLDIFSPIGNMVIDIGGGTSDIAVLSMGSTVTSRSIKLAGDNMDFAISEYIKDKYQLIIGERTAEAIKMSLGSAVEVENESDMIVKGRDMTTGLPKTVTIYTNEIYHCLKEMLDTIGEEARLVLESTPPELAGDIIERGVMVTGGGALINGIDRMLSEKLQVPVMIAENPLQSVAIGTGILLNRIKSERGIFAAIRRIFSAKKVVMNPTAHMIDDERTEES</sequence>
<dbReference type="eggNOG" id="COG1077">
    <property type="taxonomic scope" value="Bacteria"/>
</dbReference>
<keyword evidence="3 6" id="KW-0067">ATP-binding</keyword>
<dbReference type="InterPro" id="IPR043129">
    <property type="entry name" value="ATPase_NBD"/>
</dbReference>
<dbReference type="Proteomes" id="UP000005926">
    <property type="component" value="Unassembled WGS sequence"/>
</dbReference>
<dbReference type="InterPro" id="IPR056546">
    <property type="entry name" value="MreB_MamK-like"/>
</dbReference>
<proteinExistence type="inferred from homology"/>
<evidence type="ECO:0000256" key="2">
    <source>
        <dbReference type="ARBA" id="ARBA00022741"/>
    </source>
</evidence>
<comment type="caution">
    <text evidence="7">The sequence shown here is derived from an EMBL/GenBank/DDBJ whole genome shotgun (WGS) entry which is preliminary data.</text>
</comment>
<comment type="similarity">
    <text evidence="5 6">Belongs to the FtsA/MreB family.</text>
</comment>
<dbReference type="PANTHER" id="PTHR42749:SF4">
    <property type="entry name" value="CELL SHAPE-DETERMINING PROTEIN MBL"/>
    <property type="match status" value="1"/>
</dbReference>
<evidence type="ECO:0000256" key="3">
    <source>
        <dbReference type="ARBA" id="ARBA00022840"/>
    </source>
</evidence>
<dbReference type="NCBIfam" id="NF010539">
    <property type="entry name" value="PRK13927.1"/>
    <property type="match status" value="1"/>
</dbReference>
<organism evidence="7 8">
    <name type="scientific">Granulicatella adiacens ATCC 49175</name>
    <dbReference type="NCBI Taxonomy" id="638301"/>
    <lineage>
        <taxon>Bacteria</taxon>
        <taxon>Bacillati</taxon>
        <taxon>Bacillota</taxon>
        <taxon>Bacilli</taxon>
        <taxon>Lactobacillales</taxon>
        <taxon>Carnobacteriaceae</taxon>
        <taxon>Granulicatella</taxon>
    </lineage>
</organism>
<dbReference type="PRINTS" id="PR01652">
    <property type="entry name" value="SHAPEPROTEIN"/>
</dbReference>
<feature type="binding site" evidence="6">
    <location>
        <begin position="283"/>
        <end position="286"/>
    </location>
    <ligand>
        <name>ATP</name>
        <dbReference type="ChEBI" id="CHEBI:30616"/>
    </ligand>
</feature>
<dbReference type="HAMAP" id="MF_02207">
    <property type="entry name" value="MreB"/>
    <property type="match status" value="1"/>
</dbReference>
<comment type="function">
    <text evidence="6">Forms membrane-associated dynamic filaments that are essential for cell shape determination. Acts by regulating cell wall synthesis and cell elongation, and thus cell shape. A feedback loop between cell geometry and MreB localization may maintain elongated cell shape by targeting cell wall growth to regions of negative cell wall curvature.</text>
</comment>
<dbReference type="HOGENOM" id="CLU_052037_0_0_9"/>
<dbReference type="GO" id="GO:0005737">
    <property type="term" value="C:cytoplasm"/>
    <property type="evidence" value="ECO:0007669"/>
    <property type="project" value="UniProtKB-SubCell"/>
</dbReference>
<evidence type="ECO:0000256" key="4">
    <source>
        <dbReference type="ARBA" id="ARBA00022960"/>
    </source>
</evidence>
<dbReference type="Gene3D" id="3.30.420.40">
    <property type="match status" value="3"/>
</dbReference>
<dbReference type="InterPro" id="IPR004753">
    <property type="entry name" value="MreB"/>
</dbReference>
<protein>
    <recommendedName>
        <fullName evidence="6">Cell shape-determining protein MreB</fullName>
    </recommendedName>
</protein>
<dbReference type="CDD" id="cd10225">
    <property type="entry name" value="ASKHA_NBD_MreB-like"/>
    <property type="match status" value="1"/>
</dbReference>
<evidence type="ECO:0000313" key="7">
    <source>
        <dbReference type="EMBL" id="EEW37309.1"/>
    </source>
</evidence>
<dbReference type="SUPFAM" id="SSF53067">
    <property type="entry name" value="Actin-like ATPase domain"/>
    <property type="match status" value="2"/>
</dbReference>
<keyword evidence="4 6" id="KW-0133">Cell shape</keyword>
<dbReference type="Pfam" id="PF06723">
    <property type="entry name" value="MreB_Mbl"/>
    <property type="match status" value="1"/>
</dbReference>
<gene>
    <name evidence="7" type="primary">mbl</name>
    <name evidence="6" type="synonym">mreB</name>
    <name evidence="7" type="ORF">HMPREF0444_0942</name>
</gene>
<feature type="binding site" evidence="6">
    <location>
        <begin position="155"/>
        <end position="157"/>
    </location>
    <ligand>
        <name>ATP</name>
        <dbReference type="ChEBI" id="CHEBI:30616"/>
    </ligand>
</feature>
<dbReference type="PANTHER" id="PTHR42749">
    <property type="entry name" value="CELL SHAPE-DETERMINING PROTEIN MREB"/>
    <property type="match status" value="1"/>
</dbReference>
<dbReference type="GO" id="GO:0008360">
    <property type="term" value="P:regulation of cell shape"/>
    <property type="evidence" value="ECO:0007669"/>
    <property type="project" value="UniProtKB-UniRule"/>
</dbReference>
<dbReference type="GeneID" id="78412721"/>
<name>C8NG97_9LACT</name>
<dbReference type="GO" id="GO:0000902">
    <property type="term" value="P:cell morphogenesis"/>
    <property type="evidence" value="ECO:0007669"/>
    <property type="project" value="InterPro"/>
</dbReference>
<keyword evidence="2 6" id="KW-0547">Nucleotide-binding</keyword>
<evidence type="ECO:0000256" key="1">
    <source>
        <dbReference type="ARBA" id="ARBA00022490"/>
    </source>
</evidence>
<dbReference type="AlphaFoldDB" id="C8NG97"/>
<dbReference type="RefSeq" id="WP_005606964.1">
    <property type="nucleotide sequence ID" value="NZ_CP102283.1"/>
</dbReference>
<keyword evidence="1 6" id="KW-0963">Cytoplasm</keyword>
<reference evidence="7 8" key="1">
    <citation type="submission" date="2009-08" db="EMBL/GenBank/DDBJ databases">
        <authorList>
            <person name="Muzny D."/>
            <person name="Qin X."/>
            <person name="Deng J."/>
            <person name="Jiang H."/>
            <person name="Liu Y."/>
            <person name="Qu J."/>
            <person name="Song X.-Z."/>
            <person name="Zhang L."/>
            <person name="Thornton R."/>
            <person name="Coyle M."/>
            <person name="Francisco L."/>
            <person name="Jackson L."/>
            <person name="Javaid M."/>
            <person name="Korchina V."/>
            <person name="Kovar C."/>
            <person name="Mata R."/>
            <person name="Mathew T."/>
            <person name="Ngo R."/>
            <person name="Nguyen L."/>
            <person name="Nguyen N."/>
            <person name="Okwuonu G."/>
            <person name="Ongeri F."/>
            <person name="Pham C."/>
            <person name="Simmons D."/>
            <person name="Wilczek-Boney K."/>
            <person name="Hale W."/>
            <person name="Jakkamsetti A."/>
            <person name="Pham P."/>
            <person name="Ruth R."/>
            <person name="San Lucas F."/>
            <person name="Warren J."/>
            <person name="Zhang J."/>
            <person name="Zhao Z."/>
            <person name="Zhou C."/>
            <person name="Zhu D."/>
            <person name="Lee S."/>
            <person name="Bess C."/>
            <person name="Blankenburg K."/>
            <person name="Forbes L."/>
            <person name="Fu Q."/>
            <person name="Gubbala S."/>
            <person name="Hirani K."/>
            <person name="Jayaseelan J.C."/>
            <person name="Lara F."/>
            <person name="Munidasa M."/>
            <person name="Palculict T."/>
            <person name="Patil S."/>
            <person name="Pu L.-L."/>
            <person name="Saada N."/>
            <person name="Tang L."/>
            <person name="Weissenberger G."/>
            <person name="Zhu Y."/>
            <person name="Hemphill L."/>
            <person name="Shang Y."/>
            <person name="Youmans B."/>
            <person name="Ayvaz T."/>
            <person name="Ross M."/>
            <person name="Santibanez J."/>
            <person name="Aqrawi P."/>
            <person name="Gross S."/>
            <person name="Joshi V."/>
            <person name="Fowler G."/>
            <person name="Nazareth L."/>
            <person name="Reid J."/>
            <person name="Worley K."/>
            <person name="Petrosino J."/>
            <person name="Highlander S."/>
            <person name="Gibbs R."/>
        </authorList>
    </citation>
    <scope>NUCLEOTIDE SEQUENCE [LARGE SCALE GENOMIC DNA]</scope>
    <source>
        <strain evidence="7 8">ATCC 49175</strain>
    </source>
</reference>
<comment type="subcellular location">
    <subcellularLocation>
        <location evidence="6">Cytoplasm</location>
    </subcellularLocation>
    <text evidence="6">Membrane-associated.</text>
</comment>
<dbReference type="EMBL" id="ACKZ01000017">
    <property type="protein sequence ID" value="EEW37309.1"/>
    <property type="molecule type" value="Genomic_DNA"/>
</dbReference>
<accession>C8NG97</accession>